<evidence type="ECO:0000256" key="1">
    <source>
        <dbReference type="SAM" id="Phobius"/>
    </source>
</evidence>
<protein>
    <submittedName>
        <fullName evidence="2">Uncharacterized protein</fullName>
    </submittedName>
</protein>
<dbReference type="AlphaFoldDB" id="A0A194AQ06"/>
<keyword evidence="1" id="KW-0812">Transmembrane</keyword>
<accession>A0A194AQ06</accession>
<name>A0A194AQ06_PINFU</name>
<organism evidence="2">
    <name type="scientific">Pinctada fucata</name>
    <name type="common">Akoya pearl oyster</name>
    <name type="synonym">Pinctada imbricata fucata</name>
    <dbReference type="NCBI Taxonomy" id="50426"/>
    <lineage>
        <taxon>Eukaryota</taxon>
        <taxon>Metazoa</taxon>
        <taxon>Spiralia</taxon>
        <taxon>Lophotrochozoa</taxon>
        <taxon>Mollusca</taxon>
        <taxon>Bivalvia</taxon>
        <taxon>Autobranchia</taxon>
        <taxon>Pteriomorphia</taxon>
        <taxon>Pterioida</taxon>
        <taxon>Pterioidea</taxon>
        <taxon>Pteriidae</taxon>
        <taxon>Pinctada</taxon>
    </lineage>
</organism>
<evidence type="ECO:0000313" key="2">
    <source>
        <dbReference type="EMBL" id="JAS03856.1"/>
    </source>
</evidence>
<sequence>MKVAELLTIVNICVLTVSVFFLVSTNFCYILPSLLHCFKCIYYCSSVSIVFSFDLIHFGPRFEVLFSSE</sequence>
<dbReference type="EMBL" id="GELH01000415">
    <property type="protein sequence ID" value="JAS03857.1"/>
    <property type="molecule type" value="Transcribed_RNA"/>
</dbReference>
<keyword evidence="1" id="KW-0472">Membrane</keyword>
<feature type="transmembrane region" description="Helical" evidence="1">
    <location>
        <begin position="6"/>
        <end position="28"/>
    </location>
</feature>
<proteinExistence type="predicted"/>
<dbReference type="EMBL" id="GELH01000416">
    <property type="protein sequence ID" value="JAS03856.1"/>
    <property type="molecule type" value="Transcribed_RNA"/>
</dbReference>
<keyword evidence="1" id="KW-1133">Transmembrane helix</keyword>
<reference evidence="2" key="1">
    <citation type="submission" date="2016-03" db="EMBL/GenBank/DDBJ databases">
        <authorList>
            <person name="Ploux O."/>
        </authorList>
    </citation>
    <scope>NUCLEOTIDE SEQUENCE</scope>
    <source>
        <tissue evidence="2">Mantle</tissue>
    </source>
</reference>